<comment type="caution">
    <text evidence="3">The sequence shown here is derived from an EMBL/GenBank/DDBJ whole genome shotgun (WGS) entry which is preliminary data.</text>
</comment>
<dbReference type="InterPro" id="IPR052563">
    <property type="entry name" value="FliK"/>
</dbReference>
<keyword evidence="3" id="KW-0969">Cilium</keyword>
<feature type="compositionally biased region" description="Low complexity" evidence="1">
    <location>
        <begin position="17"/>
        <end position="29"/>
    </location>
</feature>
<feature type="region of interest" description="Disordered" evidence="1">
    <location>
        <begin position="481"/>
        <end position="533"/>
    </location>
</feature>
<protein>
    <submittedName>
        <fullName evidence="3">Flagellar hook-length control protein FliK</fullName>
    </submittedName>
</protein>
<dbReference type="Proteomes" id="UP000247792">
    <property type="component" value="Unassembled WGS sequence"/>
</dbReference>
<feature type="domain" description="Flagellar hook-length control protein-like C-terminal" evidence="2">
    <location>
        <begin position="405"/>
        <end position="487"/>
    </location>
</feature>
<dbReference type="RefSeq" id="WP_110253186.1">
    <property type="nucleotide sequence ID" value="NZ_QJKB01000001.1"/>
</dbReference>
<gene>
    <name evidence="3" type="ORF">DFR42_101310</name>
</gene>
<feature type="region of interest" description="Disordered" evidence="1">
    <location>
        <begin position="1"/>
        <end position="122"/>
    </location>
</feature>
<dbReference type="Gene3D" id="3.30.750.140">
    <property type="match status" value="1"/>
</dbReference>
<reference evidence="3 4" key="1">
    <citation type="submission" date="2018-05" db="EMBL/GenBank/DDBJ databases">
        <title>Genomic Encyclopedia of Type Strains, Phase IV (KMG-IV): sequencing the most valuable type-strain genomes for metagenomic binning, comparative biology and taxonomic classification.</title>
        <authorList>
            <person name="Goeker M."/>
        </authorList>
    </citation>
    <scope>NUCLEOTIDE SEQUENCE [LARGE SCALE GENOMIC DNA]</scope>
    <source>
        <strain evidence="3 4">DSM 19792</strain>
    </source>
</reference>
<name>A0A318JG17_9BURK</name>
<dbReference type="Pfam" id="PF02120">
    <property type="entry name" value="Flg_hook"/>
    <property type="match status" value="1"/>
</dbReference>
<accession>A0A318JG17</accession>
<dbReference type="OrthoDB" id="8596319at2"/>
<feature type="compositionally biased region" description="Polar residues" evidence="1">
    <location>
        <begin position="481"/>
        <end position="502"/>
    </location>
</feature>
<dbReference type="InterPro" id="IPR038610">
    <property type="entry name" value="FliK-like_C_sf"/>
</dbReference>
<evidence type="ECO:0000259" key="2">
    <source>
        <dbReference type="Pfam" id="PF02120"/>
    </source>
</evidence>
<dbReference type="CDD" id="cd17470">
    <property type="entry name" value="T3SS_Flik_C"/>
    <property type="match status" value="1"/>
</dbReference>
<dbReference type="PANTHER" id="PTHR37533:SF2">
    <property type="entry name" value="FLAGELLAR HOOK-LENGTH CONTROL PROTEIN"/>
    <property type="match status" value="1"/>
</dbReference>
<organism evidence="3 4">
    <name type="scientific">Undibacterium pigrum</name>
    <dbReference type="NCBI Taxonomy" id="401470"/>
    <lineage>
        <taxon>Bacteria</taxon>
        <taxon>Pseudomonadati</taxon>
        <taxon>Pseudomonadota</taxon>
        <taxon>Betaproteobacteria</taxon>
        <taxon>Burkholderiales</taxon>
        <taxon>Oxalobacteraceae</taxon>
        <taxon>Undibacterium</taxon>
    </lineage>
</organism>
<keyword evidence="4" id="KW-1185">Reference proteome</keyword>
<feature type="compositionally biased region" description="Polar residues" evidence="1">
    <location>
        <begin position="30"/>
        <end position="43"/>
    </location>
</feature>
<proteinExistence type="predicted"/>
<feature type="compositionally biased region" description="Basic and acidic residues" evidence="1">
    <location>
        <begin position="44"/>
        <end position="53"/>
    </location>
</feature>
<dbReference type="PANTHER" id="PTHR37533">
    <property type="entry name" value="FLAGELLAR HOOK-LENGTH CONTROL PROTEIN"/>
    <property type="match status" value="1"/>
</dbReference>
<evidence type="ECO:0000256" key="1">
    <source>
        <dbReference type="SAM" id="MobiDB-lite"/>
    </source>
</evidence>
<dbReference type="AlphaFoldDB" id="A0A318JG17"/>
<feature type="compositionally biased region" description="Basic and acidic residues" evidence="1">
    <location>
        <begin position="110"/>
        <end position="120"/>
    </location>
</feature>
<feature type="compositionally biased region" description="Polar residues" evidence="1">
    <location>
        <begin position="513"/>
        <end position="533"/>
    </location>
</feature>
<evidence type="ECO:0000313" key="3">
    <source>
        <dbReference type="EMBL" id="PXX46735.1"/>
    </source>
</evidence>
<dbReference type="EMBL" id="QJKB01000001">
    <property type="protein sequence ID" value="PXX46735.1"/>
    <property type="molecule type" value="Genomic_DNA"/>
</dbReference>
<keyword evidence="3" id="KW-0966">Cell projection</keyword>
<feature type="compositionally biased region" description="Low complexity" evidence="1">
    <location>
        <begin position="56"/>
        <end position="95"/>
    </location>
</feature>
<keyword evidence="3" id="KW-0282">Flagellum</keyword>
<sequence>MQANNILTATDKLDKQGASAKSGKSNSSATPEVSFNQMLNKEISSAKKPEMDTARPVNKAPAPAKNNNNVNNNNNNANSNNKLANNDNAASAPAPVKTEKTDTASTDGTAIKEEETDTSKEVTLSEQILALVGNLAPPPVNAEAGKPVATTALDASKTASLNGIDVNASAVSSLQADAALASAAQADAAALDKATAQAANQFKPEAQAGKPEDTSKQDVAAIAAQIMGNKADGKSAEKLPENGLNAAAAAISAKQAGENDIIAPPPAILAQFSPSLTKGATATTTASTGTAKADTTEEATIGVKLGNIEPGKTFSEKVSDSKPIAAAADTPKAFASDIALAKDGLAERMAEIKASPAGKDGQQVIAPPAIAANAVNSTQFNAAILASEQIAPRVGTNGWDKAVGQKVVWMVGEGLQSAELTLNPPDLGPLQVVLSVTNDQASARFSSAQPEVREALEAALPRLKQMLSDAGVQLSGFSVNSQAPGQGQNFTQQQARDVTPSRSSRDIADNSVAPVTTSPARIQTNNGLVDTFA</sequence>
<dbReference type="InterPro" id="IPR021136">
    <property type="entry name" value="Flagellar_hook_control-like_C"/>
</dbReference>
<evidence type="ECO:0000313" key="4">
    <source>
        <dbReference type="Proteomes" id="UP000247792"/>
    </source>
</evidence>